<dbReference type="AlphaFoldDB" id="A0A220VH81"/>
<accession>A0A220VH81</accession>
<name>A0A220VH81_9GAMM</name>
<dbReference type="KEGG" id="pmai:CF386_11535"/>
<evidence type="ECO:0000313" key="1">
    <source>
        <dbReference type="EMBL" id="ASK79679.1"/>
    </source>
</evidence>
<protein>
    <submittedName>
        <fullName evidence="1">Uncharacterized protein</fullName>
    </submittedName>
</protein>
<keyword evidence="2" id="KW-1185">Reference proteome</keyword>
<dbReference type="EMBL" id="CP022356">
    <property type="protein sequence ID" value="ASK79679.1"/>
    <property type="molecule type" value="Genomic_DNA"/>
</dbReference>
<reference evidence="1 2" key="1">
    <citation type="journal article" date="2016" name="Int. J. Syst. Evol. Microbiol.">
        <title>Paraphotobacterium marinum gen. nov., sp. nov., a member of the family Vibrionaceae, isolated from surface seawater.</title>
        <authorList>
            <person name="Huang Z."/>
            <person name="Dong C."/>
            <person name="Shao Z."/>
        </authorList>
    </citation>
    <scope>NUCLEOTIDE SEQUENCE [LARGE SCALE GENOMIC DNA]</scope>
    <source>
        <strain evidence="1 2">NSCS20N07D</strain>
    </source>
</reference>
<gene>
    <name evidence="1" type="ORF">CF386_11535</name>
</gene>
<organism evidence="1 2">
    <name type="scientific">Paraphotobacterium marinum</name>
    <dbReference type="NCBI Taxonomy" id="1755811"/>
    <lineage>
        <taxon>Bacteria</taxon>
        <taxon>Pseudomonadati</taxon>
        <taxon>Pseudomonadota</taxon>
        <taxon>Gammaproteobacteria</taxon>
        <taxon>Vibrionales</taxon>
        <taxon>Vibrionaceae</taxon>
        <taxon>Paraphotobacterium</taxon>
    </lineage>
</organism>
<proteinExistence type="predicted"/>
<dbReference type="Proteomes" id="UP000242175">
    <property type="component" value="Chromosome small"/>
</dbReference>
<evidence type="ECO:0000313" key="2">
    <source>
        <dbReference type="Proteomes" id="UP000242175"/>
    </source>
</evidence>
<sequence>MLDEFNEQLFILQLSNLAPQFNTRISYVRSNIEEIESASYQELVTDSFILYKIIIKKFM</sequence>